<dbReference type="SMART" id="SM00567">
    <property type="entry name" value="EZ_HEAT"/>
    <property type="match status" value="15"/>
</dbReference>
<comment type="similarity">
    <text evidence="1">Belongs to the CpcE/RpcE/PecE family.</text>
</comment>
<reference evidence="7 8" key="1">
    <citation type="journal article" date="2020" name="ISME J.">
        <title>Comparative genomics reveals insights into cyanobacterial evolution and habitat adaptation.</title>
        <authorList>
            <person name="Chen M.Y."/>
            <person name="Teng W.K."/>
            <person name="Zhao L."/>
            <person name="Hu C.X."/>
            <person name="Zhou Y.K."/>
            <person name="Han B.P."/>
            <person name="Song L.R."/>
            <person name="Shu W.S."/>
        </authorList>
    </citation>
    <scope>NUCLEOTIDE SEQUENCE [LARGE SCALE GENOMIC DNA]</scope>
    <source>
        <strain evidence="7 8">FACHB-260</strain>
    </source>
</reference>
<organism evidence="7 8">
    <name type="scientific">Anabaena subtropica FACHB-260</name>
    <dbReference type="NCBI Taxonomy" id="2692884"/>
    <lineage>
        <taxon>Bacteria</taxon>
        <taxon>Bacillati</taxon>
        <taxon>Cyanobacteriota</taxon>
        <taxon>Cyanophyceae</taxon>
        <taxon>Nostocales</taxon>
        <taxon>Nostocaceae</taxon>
        <taxon>Anabaena</taxon>
    </lineage>
</organism>
<keyword evidence="3" id="KW-0605">Phycobilisome</keyword>
<dbReference type="Gene3D" id="3.40.50.300">
    <property type="entry name" value="P-loop containing nucleotide triphosphate hydrolases"/>
    <property type="match status" value="1"/>
</dbReference>
<evidence type="ECO:0000256" key="3">
    <source>
        <dbReference type="ARBA" id="ARBA00022738"/>
    </source>
</evidence>
<evidence type="ECO:0000256" key="4">
    <source>
        <dbReference type="ARBA" id="ARBA00023239"/>
    </source>
</evidence>
<dbReference type="PANTHER" id="PTHR12697:SF5">
    <property type="entry name" value="DEOXYHYPUSINE HYDROXYLASE"/>
    <property type="match status" value="1"/>
</dbReference>
<dbReference type="InterPro" id="IPR016024">
    <property type="entry name" value="ARM-type_fold"/>
</dbReference>
<dbReference type="InterPro" id="IPR000225">
    <property type="entry name" value="Armadillo"/>
</dbReference>
<evidence type="ECO:0000256" key="1">
    <source>
        <dbReference type="ARBA" id="ARBA00009299"/>
    </source>
</evidence>
<evidence type="ECO:0000313" key="7">
    <source>
        <dbReference type="EMBL" id="MBD2343629.1"/>
    </source>
</evidence>
<dbReference type="Pfam" id="PF13646">
    <property type="entry name" value="HEAT_2"/>
    <property type="match status" value="5"/>
</dbReference>
<keyword evidence="4" id="KW-0456">Lyase</keyword>
<dbReference type="SMART" id="SM00185">
    <property type="entry name" value="ARM"/>
    <property type="match status" value="3"/>
</dbReference>
<dbReference type="InterPro" id="IPR027417">
    <property type="entry name" value="P-loop_NTPase"/>
</dbReference>
<gene>
    <name evidence="7" type="ORF">H6G18_05640</name>
</gene>
<evidence type="ECO:0000256" key="2">
    <source>
        <dbReference type="ARBA" id="ARBA00022549"/>
    </source>
</evidence>
<dbReference type="InterPro" id="IPR007111">
    <property type="entry name" value="NACHT_NTPase"/>
</dbReference>
<evidence type="ECO:0000313" key="8">
    <source>
        <dbReference type="Proteomes" id="UP000607281"/>
    </source>
</evidence>
<dbReference type="InterPro" id="IPR011989">
    <property type="entry name" value="ARM-like"/>
</dbReference>
<comment type="caution">
    <text evidence="7">The sequence shown here is derived from an EMBL/GenBank/DDBJ whole genome shotgun (WGS) entry which is preliminary data.</text>
</comment>
<dbReference type="Pfam" id="PF03130">
    <property type="entry name" value="HEAT_PBS"/>
    <property type="match status" value="1"/>
</dbReference>
<dbReference type="SUPFAM" id="SSF48371">
    <property type="entry name" value="ARM repeat"/>
    <property type="match status" value="1"/>
</dbReference>
<dbReference type="Gene3D" id="1.25.10.10">
    <property type="entry name" value="Leucine-rich Repeat Variant"/>
    <property type="match status" value="3"/>
</dbReference>
<sequence>MPTSDELLAILERIAEGQHTRDDLVVLRQVLIVSKTDQNVLQIGKYTVNIGQGTNIRIGDNITYQGANAETVQAVLRSLLQEIGIVRQPALQAPLSQEEQKNIVLEFLQVTEENCKYVRLFHTRQQIVLKNQYIPIQVTLEKRETNTLDLESETDLKHIYALKGFSEDSVKTTVSWEDAKKEIRKEAKQKNYKIMVLADPGMGKSTLLRMESGVISRSEKQKLLENQINVEDVVLPIFVRLSDFTEDSSEIINIIPGIIQRDYPHKIADKIKQILKEKLVHGKCILLLDALDEVPNEHRLNLREKLNRFIRDYPCSIISTSRIVGYSGNFIEDAKVVEIVPFSKKQTDEYIETWFANAADYIEDDSISAKGLVAELNRKPQFIGLAQNPLLLSLLCSLYQEKGLTLPARRTQVYEKTVDCMLRQWSRNRKPLSEGEIEAKRQLLEELAYHFSCSDQEVFSSSELFHQIKKYYKGQEDKLITTAMMELTEEYGILQKLDRDGNEYLFLHRTFQEYFTASYLNRAIKENQRNGLALAKRLFWQYDWHETLILLIGLMENPVSLLQTIINEKDDIFQTLLLLSGRCILEIPNIHHPVITNIVDKIYKFWKRYPFIEFIESSVIAIGKSNSQMCCELQKALNDSSIEVTHKAAKVLGQIGNTQAVDALITVLLNDSYSPFRSSAAKALGMIGSPQAVENLIAAVLNDSDRGVKNSAAEALGKIGNPQVVDALITILNDSRVWVRRNAVQALGKIGNTQAVDCLIAAVFNDSSSEVRSSAAEALGEIGNAQAVDCLIALLNNSGFCSSEGGIAAKALGKIGNAQAVDGLIAFLNNSDSYERKNAVEALKMIGNAQAVDGLIAALKNSHSYVRKDAALALGRIGNSQAVDSLIAALNDSDSNVRSSAIWALGKIGNDKAVDCLITILNDSRIWVRSSAAEALGEIGNAQAVDSLIAAFNDSDIKVRVTAAEALGKIGNAQAIDYLIATLHHSDNEVIRQAAGALGNIGNTQALNGLITGINHPDFWVRTRAAEVLAKIGNAQAVEISIAALNDSDDWVRGCAASALEEIGNAQAIDGLITGLNHPDSFVKNTAAKALGKIGNSETLVKIIELPEIDIYDPAIFSLARMLAIRFSKQRLSCIPVYPEKIKYSPIIATTKLLERGIPYSISMLKDQSLAMSQQMKSLRRFSLSIVSSINDLRGR</sequence>
<evidence type="ECO:0000259" key="6">
    <source>
        <dbReference type="Pfam" id="PF19954"/>
    </source>
</evidence>
<dbReference type="Pfam" id="PF05729">
    <property type="entry name" value="NACHT"/>
    <property type="match status" value="1"/>
</dbReference>
<dbReference type="PANTHER" id="PTHR12697">
    <property type="entry name" value="PBS LYASE HEAT-LIKE PROTEIN"/>
    <property type="match status" value="1"/>
</dbReference>
<dbReference type="InterPro" id="IPR045429">
    <property type="entry name" value="EAD10"/>
</dbReference>
<dbReference type="Pfam" id="PF19954">
    <property type="entry name" value="EAD10"/>
    <property type="match status" value="1"/>
</dbReference>
<evidence type="ECO:0000259" key="5">
    <source>
        <dbReference type="Pfam" id="PF05729"/>
    </source>
</evidence>
<keyword evidence="8" id="KW-1185">Reference proteome</keyword>
<dbReference type="PROSITE" id="PS50176">
    <property type="entry name" value="ARM_REPEAT"/>
    <property type="match status" value="1"/>
</dbReference>
<dbReference type="RefSeq" id="WP_190406097.1">
    <property type="nucleotide sequence ID" value="NZ_JACJRF010000006.1"/>
</dbReference>
<dbReference type="EMBL" id="JACJRF010000006">
    <property type="protein sequence ID" value="MBD2343629.1"/>
    <property type="molecule type" value="Genomic_DNA"/>
</dbReference>
<dbReference type="SUPFAM" id="SSF52540">
    <property type="entry name" value="P-loop containing nucleoside triphosphate hydrolases"/>
    <property type="match status" value="1"/>
</dbReference>
<proteinExistence type="inferred from homology"/>
<feature type="domain" description="Effector-associated" evidence="6">
    <location>
        <begin position="1"/>
        <end position="78"/>
    </location>
</feature>
<dbReference type="Proteomes" id="UP000607281">
    <property type="component" value="Unassembled WGS sequence"/>
</dbReference>
<name>A0ABR8CKX2_9NOST</name>
<accession>A0ABR8CKX2</accession>
<dbReference type="InterPro" id="IPR004155">
    <property type="entry name" value="PBS_lyase_HEAT"/>
</dbReference>
<keyword evidence="2" id="KW-0042">Antenna complex</keyword>
<protein>
    <submittedName>
        <fullName evidence="7">HEAT repeat domain-containing protein</fullName>
    </submittedName>
</protein>
<feature type="domain" description="NACHT" evidence="5">
    <location>
        <begin position="196"/>
        <end position="357"/>
    </location>
</feature>